<dbReference type="RefSeq" id="WP_136460982.1">
    <property type="nucleotide sequence ID" value="NZ_SRKY01000001.1"/>
</dbReference>
<feature type="transmembrane region" description="Helical" evidence="1">
    <location>
        <begin position="12"/>
        <end position="30"/>
    </location>
</feature>
<keyword evidence="3" id="KW-1185">Reference proteome</keyword>
<organism evidence="2 3">
    <name type="scientific">Aliishimia ponticola</name>
    <dbReference type="NCBI Taxonomy" id="2499833"/>
    <lineage>
        <taxon>Bacteria</taxon>
        <taxon>Pseudomonadati</taxon>
        <taxon>Pseudomonadota</taxon>
        <taxon>Alphaproteobacteria</taxon>
        <taxon>Rhodobacterales</taxon>
        <taxon>Paracoccaceae</taxon>
        <taxon>Aliishimia</taxon>
    </lineage>
</organism>
<feature type="transmembrane region" description="Helical" evidence="1">
    <location>
        <begin position="142"/>
        <end position="160"/>
    </location>
</feature>
<dbReference type="OrthoDB" id="7855695at2"/>
<dbReference type="EMBL" id="SRKY01000001">
    <property type="protein sequence ID" value="THH38090.1"/>
    <property type="molecule type" value="Genomic_DNA"/>
</dbReference>
<sequence length="208" mass="22831">MKFDPYEYTSVIVPGSVLVVTLALIFPDIVPSITTSLSLGDLGLLLILAFIAGHFVQAGGNVWESVIWKILGGWPTASVMAASSSLLSQQQREQLQQKLTTDFGEKTATSFGEGRGQMRELFVHIRQHGSVDRIEKFNRNYGLMRGTAVAFLIAAALVVGFRPEKYSIALLLAATALVFTIRMVRFGKHYAREAFAEYLRTPATSSAE</sequence>
<comment type="caution">
    <text evidence="2">The sequence shown here is derived from an EMBL/GenBank/DDBJ whole genome shotgun (WGS) entry which is preliminary data.</text>
</comment>
<keyword evidence="1" id="KW-0472">Membrane</keyword>
<reference evidence="2 3" key="1">
    <citation type="submission" date="2019-04" db="EMBL/GenBank/DDBJ databases">
        <title>Shimia ponticola sp. nov., isolated from seawater.</title>
        <authorList>
            <person name="Kim Y.-O."/>
            <person name="Yoon J.-H."/>
        </authorList>
    </citation>
    <scope>NUCLEOTIDE SEQUENCE [LARGE SCALE GENOMIC DNA]</scope>
    <source>
        <strain evidence="2 3">MYP11</strain>
    </source>
</reference>
<evidence type="ECO:0000256" key="1">
    <source>
        <dbReference type="SAM" id="Phobius"/>
    </source>
</evidence>
<feature type="transmembrane region" description="Helical" evidence="1">
    <location>
        <begin position="42"/>
        <end position="60"/>
    </location>
</feature>
<protein>
    <submittedName>
        <fullName evidence="2">Uncharacterized protein</fullName>
    </submittedName>
</protein>
<dbReference type="Proteomes" id="UP000306602">
    <property type="component" value="Unassembled WGS sequence"/>
</dbReference>
<feature type="transmembrane region" description="Helical" evidence="1">
    <location>
        <begin position="66"/>
        <end position="88"/>
    </location>
</feature>
<proteinExistence type="predicted"/>
<keyword evidence="1" id="KW-1133">Transmembrane helix</keyword>
<accession>A0A4S4NPE2</accession>
<feature type="transmembrane region" description="Helical" evidence="1">
    <location>
        <begin position="166"/>
        <end position="184"/>
    </location>
</feature>
<gene>
    <name evidence="2" type="ORF">E4Z66_00495</name>
</gene>
<keyword evidence="1" id="KW-0812">Transmembrane</keyword>
<evidence type="ECO:0000313" key="3">
    <source>
        <dbReference type="Proteomes" id="UP000306602"/>
    </source>
</evidence>
<dbReference type="AlphaFoldDB" id="A0A4S4NPE2"/>
<name>A0A4S4NPE2_9RHOB</name>
<evidence type="ECO:0000313" key="2">
    <source>
        <dbReference type="EMBL" id="THH38090.1"/>
    </source>
</evidence>